<evidence type="ECO:0000256" key="1">
    <source>
        <dbReference type="ARBA" id="ARBA00010638"/>
    </source>
</evidence>
<evidence type="ECO:0000256" key="5">
    <source>
        <dbReference type="SAM" id="MobiDB-lite"/>
    </source>
</evidence>
<name>A0ABQ6BP10_9NEIS</name>
<dbReference type="InterPro" id="IPR024185">
    <property type="entry name" value="FTHF_cligase-like_sf"/>
</dbReference>
<dbReference type="InterPro" id="IPR002698">
    <property type="entry name" value="FTHF_cligase"/>
</dbReference>
<comment type="caution">
    <text evidence="6">The sequence shown here is derived from an EMBL/GenBank/DDBJ whole genome shotgun (WGS) entry which is preliminary data.</text>
</comment>
<reference evidence="7" key="1">
    <citation type="journal article" date="2019" name="Int. J. Syst. Evol. Microbiol.">
        <title>The Global Catalogue of Microorganisms (GCM) 10K type strain sequencing project: providing services to taxonomists for standard genome sequencing and annotation.</title>
        <authorList>
            <consortium name="The Broad Institute Genomics Platform"/>
            <consortium name="The Broad Institute Genome Sequencing Center for Infectious Disease"/>
            <person name="Wu L."/>
            <person name="Ma J."/>
        </authorList>
    </citation>
    <scope>NUCLEOTIDE SEQUENCE [LARGE SCALE GENOMIC DNA]</scope>
    <source>
        <strain evidence="7">NBRC 104970</strain>
    </source>
</reference>
<dbReference type="SUPFAM" id="SSF100950">
    <property type="entry name" value="NagB/RpiA/CoA transferase-like"/>
    <property type="match status" value="1"/>
</dbReference>
<accession>A0ABQ6BP10</accession>
<organism evidence="6 7">
    <name type="scientific">Chitiniphilus shinanonensis</name>
    <dbReference type="NCBI Taxonomy" id="553088"/>
    <lineage>
        <taxon>Bacteria</taxon>
        <taxon>Pseudomonadati</taxon>
        <taxon>Pseudomonadota</taxon>
        <taxon>Betaproteobacteria</taxon>
        <taxon>Neisseriales</taxon>
        <taxon>Chitinibacteraceae</taxon>
        <taxon>Chitiniphilus</taxon>
    </lineage>
</organism>
<sequence>MLSRTALAGSPPSVSPPSISPDDKLTLRRMMRTRRAALSSAQRHAASVATAKRAMRLLRASRRIAAYVPTGSELSTWPLMLHALHRGCEVYLPRVPRRGRRMSFVKWDASSDWRLGAYAIPEPDHPEIVGARSLDVVFVPLVAFDANLARLGQGGGYYDATFHFRRMRRHWHKPLLVGLAFDEQRADDLPVERWDLHLDLVITPSGIFRRPA</sequence>
<evidence type="ECO:0000256" key="4">
    <source>
        <dbReference type="RuleBase" id="RU361279"/>
    </source>
</evidence>
<gene>
    <name evidence="6" type="primary">ygfA</name>
    <name evidence="6" type="ORF">GCM10007860_01600</name>
</gene>
<comment type="catalytic activity">
    <reaction evidence="4">
        <text>(6S)-5-formyl-5,6,7,8-tetrahydrofolate + ATP = (6R)-5,10-methenyltetrahydrofolate + ADP + phosphate</text>
        <dbReference type="Rhea" id="RHEA:10488"/>
        <dbReference type="ChEBI" id="CHEBI:30616"/>
        <dbReference type="ChEBI" id="CHEBI:43474"/>
        <dbReference type="ChEBI" id="CHEBI:57455"/>
        <dbReference type="ChEBI" id="CHEBI:57457"/>
        <dbReference type="ChEBI" id="CHEBI:456216"/>
        <dbReference type="EC" id="6.3.3.2"/>
    </reaction>
</comment>
<proteinExistence type="inferred from homology"/>
<dbReference type="Proteomes" id="UP001156836">
    <property type="component" value="Unassembled WGS sequence"/>
</dbReference>
<feature type="region of interest" description="Disordered" evidence="5">
    <location>
        <begin position="1"/>
        <end position="23"/>
    </location>
</feature>
<dbReference type="InterPro" id="IPR037171">
    <property type="entry name" value="NagB/RpiA_transferase-like"/>
</dbReference>
<comment type="similarity">
    <text evidence="1 4">Belongs to the 5-formyltetrahydrofolate cyclo-ligase family.</text>
</comment>
<keyword evidence="4" id="KW-0460">Magnesium</keyword>
<keyword evidence="4" id="KW-0479">Metal-binding</keyword>
<evidence type="ECO:0000313" key="7">
    <source>
        <dbReference type="Proteomes" id="UP001156836"/>
    </source>
</evidence>
<keyword evidence="2 4" id="KW-0547">Nucleotide-binding</keyword>
<evidence type="ECO:0000256" key="2">
    <source>
        <dbReference type="ARBA" id="ARBA00022741"/>
    </source>
</evidence>
<dbReference type="EMBL" id="BSOZ01000001">
    <property type="protein sequence ID" value="GLS03017.1"/>
    <property type="molecule type" value="Genomic_DNA"/>
</dbReference>
<dbReference type="Pfam" id="PF01812">
    <property type="entry name" value="5-FTHF_cyc-lig"/>
    <property type="match status" value="1"/>
</dbReference>
<dbReference type="PIRSF" id="PIRSF006806">
    <property type="entry name" value="FTHF_cligase"/>
    <property type="match status" value="1"/>
</dbReference>
<dbReference type="NCBIfam" id="TIGR02727">
    <property type="entry name" value="MTHFS_bact"/>
    <property type="match status" value="1"/>
</dbReference>
<comment type="cofactor">
    <cofactor evidence="4">
        <name>Mg(2+)</name>
        <dbReference type="ChEBI" id="CHEBI:18420"/>
    </cofactor>
</comment>
<dbReference type="Gene3D" id="3.40.50.10420">
    <property type="entry name" value="NagB/RpiA/CoA transferase-like"/>
    <property type="match status" value="1"/>
</dbReference>
<dbReference type="PANTHER" id="PTHR23407">
    <property type="entry name" value="ATPASE INHIBITOR/5-FORMYLTETRAHYDROFOLATE CYCLO-LIGASE"/>
    <property type="match status" value="1"/>
</dbReference>
<protein>
    <recommendedName>
        <fullName evidence="4">5-formyltetrahydrofolate cyclo-ligase</fullName>
        <ecNumber evidence="4">6.3.3.2</ecNumber>
    </recommendedName>
</protein>
<dbReference type="PANTHER" id="PTHR23407:SF1">
    <property type="entry name" value="5-FORMYLTETRAHYDROFOLATE CYCLO-LIGASE"/>
    <property type="match status" value="1"/>
</dbReference>
<keyword evidence="7" id="KW-1185">Reference proteome</keyword>
<keyword evidence="3 4" id="KW-0067">ATP-binding</keyword>
<dbReference type="EC" id="6.3.3.2" evidence="4"/>
<evidence type="ECO:0000256" key="3">
    <source>
        <dbReference type="ARBA" id="ARBA00022840"/>
    </source>
</evidence>
<evidence type="ECO:0000313" key="6">
    <source>
        <dbReference type="EMBL" id="GLS03017.1"/>
    </source>
</evidence>